<reference evidence="3" key="1">
    <citation type="submission" date="2016-10" db="EMBL/GenBank/DDBJ databases">
        <authorList>
            <person name="Varghese N."/>
            <person name="Submissions S."/>
        </authorList>
    </citation>
    <scope>NUCLEOTIDE SEQUENCE [LARGE SCALE GENOMIC DNA]</scope>
    <source>
        <strain evidence="3">SP</strain>
    </source>
</reference>
<name>A0A1H3TN95_9BACI</name>
<sequence length="67" mass="7415">MKCENDGITEQIDGMKCENDGKKLHFGGIPDQNDRKKSKTGGIPDQSIGVFRICSASIMMVVSLFMY</sequence>
<organism evidence="2 3">
    <name type="scientific">Evansella caseinilytica</name>
    <dbReference type="NCBI Taxonomy" id="1503961"/>
    <lineage>
        <taxon>Bacteria</taxon>
        <taxon>Bacillati</taxon>
        <taxon>Bacillota</taxon>
        <taxon>Bacilli</taxon>
        <taxon>Bacillales</taxon>
        <taxon>Bacillaceae</taxon>
        <taxon>Evansella</taxon>
    </lineage>
</organism>
<accession>A0A1H3TN95</accession>
<keyword evidence="1" id="KW-0472">Membrane</keyword>
<dbReference type="EMBL" id="FNPI01000015">
    <property type="protein sequence ID" value="SDZ51477.1"/>
    <property type="molecule type" value="Genomic_DNA"/>
</dbReference>
<keyword evidence="1" id="KW-0812">Transmembrane</keyword>
<feature type="transmembrane region" description="Helical" evidence="1">
    <location>
        <begin position="48"/>
        <end position="66"/>
    </location>
</feature>
<keyword evidence="3" id="KW-1185">Reference proteome</keyword>
<dbReference type="STRING" id="1503961.SAMN05421736_11593"/>
<dbReference type="AlphaFoldDB" id="A0A1H3TN95"/>
<protein>
    <submittedName>
        <fullName evidence="2">Uncharacterized protein</fullName>
    </submittedName>
</protein>
<dbReference type="Proteomes" id="UP000198935">
    <property type="component" value="Unassembled WGS sequence"/>
</dbReference>
<gene>
    <name evidence="2" type="ORF">SAMN05421736_11593</name>
</gene>
<evidence type="ECO:0000256" key="1">
    <source>
        <dbReference type="SAM" id="Phobius"/>
    </source>
</evidence>
<evidence type="ECO:0000313" key="2">
    <source>
        <dbReference type="EMBL" id="SDZ51477.1"/>
    </source>
</evidence>
<keyword evidence="1" id="KW-1133">Transmembrane helix</keyword>
<evidence type="ECO:0000313" key="3">
    <source>
        <dbReference type="Proteomes" id="UP000198935"/>
    </source>
</evidence>
<proteinExistence type="predicted"/>